<dbReference type="InterPro" id="IPR049552">
    <property type="entry name" value="PKS_DH_N"/>
</dbReference>
<keyword evidence="8" id="KW-1185">Reference proteome</keyword>
<dbReference type="InterPro" id="IPR016039">
    <property type="entry name" value="Thiolase-like"/>
</dbReference>
<dbReference type="PROSITE" id="PS52004">
    <property type="entry name" value="KS3_2"/>
    <property type="match status" value="1"/>
</dbReference>
<feature type="domain" description="Ketosynthase family 3 (KS3)" evidence="5">
    <location>
        <begin position="51"/>
        <end position="458"/>
    </location>
</feature>
<dbReference type="Proteomes" id="UP000076863">
    <property type="component" value="Unassembled WGS sequence"/>
</dbReference>
<dbReference type="Gene3D" id="3.40.366.10">
    <property type="entry name" value="Malonyl-Coenzyme A Acyl Carrier Protein, domain 2"/>
    <property type="match status" value="1"/>
</dbReference>
<dbReference type="Pfam" id="PF16197">
    <property type="entry name" value="KAsynt_C_assoc"/>
    <property type="match status" value="1"/>
</dbReference>
<accession>A0A167K8L9</accession>
<comment type="caution">
    <text evidence="4">Lacks conserved residue(s) required for the propagation of feature annotation.</text>
</comment>
<dbReference type="InterPro" id="IPR014030">
    <property type="entry name" value="Ketoacyl_synth_N"/>
</dbReference>
<dbReference type="EMBL" id="AZHA01000002">
    <property type="protein sequence ID" value="OAA51376.1"/>
    <property type="molecule type" value="Genomic_DNA"/>
</dbReference>
<dbReference type="InterPro" id="IPR014031">
    <property type="entry name" value="Ketoacyl_synth_C"/>
</dbReference>
<evidence type="ECO:0000256" key="4">
    <source>
        <dbReference type="PROSITE-ProRule" id="PRU01363"/>
    </source>
</evidence>
<dbReference type="SUPFAM" id="SSF53901">
    <property type="entry name" value="Thiolase-like"/>
    <property type="match status" value="1"/>
</dbReference>
<dbReference type="OrthoDB" id="4770775at2759"/>
<comment type="caution">
    <text evidence="7">The sequence shown here is derived from an EMBL/GenBank/DDBJ whole genome shotgun (WGS) entry which is preliminary data.</text>
</comment>
<dbReference type="GO" id="GO:0006633">
    <property type="term" value="P:fatty acid biosynthetic process"/>
    <property type="evidence" value="ECO:0007669"/>
    <property type="project" value="TreeGrafter"/>
</dbReference>
<dbReference type="Pfam" id="PF00698">
    <property type="entry name" value="Acyl_transf_1"/>
    <property type="match status" value="1"/>
</dbReference>
<evidence type="ECO:0000259" key="5">
    <source>
        <dbReference type="PROSITE" id="PS52004"/>
    </source>
</evidence>
<dbReference type="Gene3D" id="3.30.70.3290">
    <property type="match status" value="1"/>
</dbReference>
<dbReference type="Pfam" id="PF00109">
    <property type="entry name" value="ketoacyl-synt"/>
    <property type="match status" value="1"/>
</dbReference>
<dbReference type="InterPro" id="IPR014043">
    <property type="entry name" value="Acyl_transferase_dom"/>
</dbReference>
<dbReference type="GO" id="GO:0004312">
    <property type="term" value="F:fatty acid synthase activity"/>
    <property type="evidence" value="ECO:0007669"/>
    <property type="project" value="TreeGrafter"/>
</dbReference>
<dbReference type="InterPro" id="IPR032821">
    <property type="entry name" value="PKS_assoc"/>
</dbReference>
<dbReference type="CDD" id="cd00833">
    <property type="entry name" value="PKS"/>
    <property type="match status" value="1"/>
</dbReference>
<dbReference type="InterPro" id="IPR049900">
    <property type="entry name" value="PKS_mFAS_DH"/>
</dbReference>
<dbReference type="SUPFAM" id="SSF55048">
    <property type="entry name" value="Probable ACP-binding domain of malonyl-CoA ACP transacylase"/>
    <property type="match status" value="1"/>
</dbReference>
<dbReference type="SMART" id="SM00825">
    <property type="entry name" value="PKS_KS"/>
    <property type="match status" value="1"/>
</dbReference>
<name>A0A167K8L9_9HYPO</name>
<dbReference type="Gene3D" id="3.40.47.10">
    <property type="match status" value="1"/>
</dbReference>
<dbReference type="GO" id="GO:0044550">
    <property type="term" value="P:secondary metabolite biosynthetic process"/>
    <property type="evidence" value="ECO:0007669"/>
    <property type="project" value="UniProtKB-ARBA"/>
</dbReference>
<keyword evidence="2" id="KW-0597">Phosphoprotein</keyword>
<dbReference type="Pfam" id="PF21089">
    <property type="entry name" value="PKS_DH_N"/>
    <property type="match status" value="1"/>
</dbReference>
<keyword evidence="1" id="KW-0596">Phosphopantetheine</keyword>
<dbReference type="InterPro" id="IPR016036">
    <property type="entry name" value="Malonyl_transacylase_ACP-bd"/>
</dbReference>
<dbReference type="InterPro" id="IPR050091">
    <property type="entry name" value="PKS_NRPS_Biosynth_Enz"/>
</dbReference>
<evidence type="ECO:0000256" key="1">
    <source>
        <dbReference type="ARBA" id="ARBA00022450"/>
    </source>
</evidence>
<evidence type="ECO:0000313" key="7">
    <source>
        <dbReference type="EMBL" id="OAA51376.1"/>
    </source>
</evidence>
<evidence type="ECO:0000256" key="2">
    <source>
        <dbReference type="ARBA" id="ARBA00022553"/>
    </source>
</evidence>
<evidence type="ECO:0000259" key="6">
    <source>
        <dbReference type="PROSITE" id="PS52019"/>
    </source>
</evidence>
<organism evidence="7 8">
    <name type="scientific">Beauveria brongniartii RCEF 3172</name>
    <dbReference type="NCBI Taxonomy" id="1081107"/>
    <lineage>
        <taxon>Eukaryota</taxon>
        <taxon>Fungi</taxon>
        <taxon>Dikarya</taxon>
        <taxon>Ascomycota</taxon>
        <taxon>Pezizomycotina</taxon>
        <taxon>Sordariomycetes</taxon>
        <taxon>Hypocreomycetidae</taxon>
        <taxon>Hypocreales</taxon>
        <taxon>Cordycipitaceae</taxon>
        <taxon>Beauveria</taxon>
        <taxon>Beauveria brongniartii</taxon>
    </lineage>
</organism>
<sequence>MNGTPTGAMNGHPVNLTAVTPNGKTAELTLNARTNGHVEKQSHLNFSHARPEPIAICGVGIRLPGKIHTGAEFWHVLYHGKDVRSPIPSDRFNIDAFDGSLGNKNKISTKYAYCLDEHLGVLDASFFHMSKAELDKIDPQLRKTLEVTRECLENAGETGWRGKDIGVYVGTFGDDWLQSSMRESQVSGGYNFTGDLMLANRVSYEFDLHGPSASLVALHEACRALQQRDCSAALVSGTSLLMGPHIFKIMTDEGVLSPEGSCKTFDASADGFARAEGINTVFLKRITDAIRDGNPIRAVIRNSGNNCDGKTQGITSPRSDTQESLIRHVYAQARLDPSRTGFFECHGTGTAVGDPVECAAVGNVFGEEGIYIGSVKPNTGHSEGASGLTSLIKAILALEHKIIPPNIKFNTPNPNIEFKRHKLVVPLEPTSWPKNRAERVSINSFGIGGSNAHVIIDSAEQFFTEHPRLARSCATFTNRRKFASPQLLLLLSANTAESVKQFAREIIDYTKRQPEVLNDLAHTLASRREKLPYRSYLVASKDGTATEAAPPVKVPLQKISRIFVFSGQGAQWPQMARGLVLGHSVFSQTIDELDHVLQTLKNPPAWKLRDELLKPKNSSQVSQPELSQPLTTAVQIGLVNILKRLGITANAVIGHSSGEISAAFAAGIVSSRDAIIVSYLRGLATRFQPSKGGMAAVGLSAKAVQAYLLGHVVIAAENSGEATTISGDSTTLDQVLANIKADRPDTLARRLQVNMAYHSPHMVPVGEVYLDMMEGVFGTAKAWPISKGSTTSMFSTVTTKVIDKALDLEYWVENLTSTVQFSNAFSAALTAQGFQPLVLEIGPHSQMAGPIREICKTVGVQSSYLPTVIRGADCLQSIAATVGQLFQQGVEMNMAADSTIFPRGKVLTDMPLYAWNHTAKYWNENRISRDWRFRKYGHHALLGEIIPETNALEPSWRCMLDLEDEPWLRDHMMSTDIVFPLAGYISMAGEAIRQVTETIDFVGYAVKHVVVHTALVLHESKPTEVALTLRRCKLTDKSDSKY</sequence>
<dbReference type="InterPro" id="IPR001227">
    <property type="entry name" value="Ac_transferase_dom_sf"/>
</dbReference>
<gene>
    <name evidence="7" type="ORF">BBO_01323</name>
</gene>
<dbReference type="Gene3D" id="3.10.129.110">
    <property type="entry name" value="Polyketide synthase dehydratase"/>
    <property type="match status" value="1"/>
</dbReference>
<dbReference type="AlphaFoldDB" id="A0A167K8L9"/>
<reference evidence="7 8" key="1">
    <citation type="journal article" date="2016" name="Genome Biol. Evol.">
        <title>Divergent and convergent evolution of fungal pathogenicity.</title>
        <authorList>
            <person name="Shang Y."/>
            <person name="Xiao G."/>
            <person name="Zheng P."/>
            <person name="Cen K."/>
            <person name="Zhan S."/>
            <person name="Wang C."/>
        </authorList>
    </citation>
    <scope>NUCLEOTIDE SEQUENCE [LARGE SCALE GENOMIC DNA]</scope>
    <source>
        <strain evidence="7 8">RCEF 3172</strain>
    </source>
</reference>
<dbReference type="SUPFAM" id="SSF52151">
    <property type="entry name" value="FabD/lysophospholipase-like"/>
    <property type="match status" value="1"/>
</dbReference>
<dbReference type="InterPro" id="IPR020807">
    <property type="entry name" value="PKS_DH"/>
</dbReference>
<proteinExistence type="predicted"/>
<dbReference type="InterPro" id="IPR016035">
    <property type="entry name" value="Acyl_Trfase/lysoPLipase"/>
</dbReference>
<keyword evidence="3" id="KW-0511">Multifunctional enzyme</keyword>
<dbReference type="SMART" id="SM00827">
    <property type="entry name" value="PKS_AT"/>
    <property type="match status" value="1"/>
</dbReference>
<protein>
    <submittedName>
        <fullName evidence="7">KR domain-containing protein</fullName>
    </submittedName>
</protein>
<dbReference type="PANTHER" id="PTHR43775:SF46">
    <property type="entry name" value="FUMIGERMIN SYNTHASE"/>
    <property type="match status" value="1"/>
</dbReference>
<feature type="domain" description="PKS/mFAS DH" evidence="6">
    <location>
        <begin position="939"/>
        <end position="1042"/>
    </location>
</feature>
<dbReference type="SMART" id="SM00826">
    <property type="entry name" value="PKS_DH"/>
    <property type="match status" value="1"/>
</dbReference>
<dbReference type="InterPro" id="IPR042104">
    <property type="entry name" value="PKS_dehydratase_sf"/>
</dbReference>
<dbReference type="Pfam" id="PF02801">
    <property type="entry name" value="Ketoacyl-synt_C"/>
    <property type="match status" value="1"/>
</dbReference>
<dbReference type="PROSITE" id="PS52019">
    <property type="entry name" value="PKS_MFAS_DH"/>
    <property type="match status" value="1"/>
</dbReference>
<evidence type="ECO:0000313" key="8">
    <source>
        <dbReference type="Proteomes" id="UP000076863"/>
    </source>
</evidence>
<evidence type="ECO:0000256" key="3">
    <source>
        <dbReference type="ARBA" id="ARBA00023268"/>
    </source>
</evidence>
<dbReference type="InterPro" id="IPR020841">
    <property type="entry name" value="PKS_Beta-ketoAc_synthase_dom"/>
</dbReference>
<dbReference type="PANTHER" id="PTHR43775">
    <property type="entry name" value="FATTY ACID SYNTHASE"/>
    <property type="match status" value="1"/>
</dbReference>